<feature type="signal peptide" evidence="11">
    <location>
        <begin position="1"/>
        <end position="28"/>
    </location>
</feature>
<dbReference type="SMART" id="SM01190">
    <property type="entry name" value="EMP24_GP25L"/>
    <property type="match status" value="1"/>
</dbReference>
<evidence type="ECO:0000256" key="6">
    <source>
        <dbReference type="ARBA" id="ARBA00023136"/>
    </source>
</evidence>
<gene>
    <name evidence="13" type="ORF">pdam_00004081</name>
</gene>
<keyword evidence="3 8" id="KW-0812">Transmembrane</keyword>
<dbReference type="PROSITE" id="PS50866">
    <property type="entry name" value="GOLD"/>
    <property type="match status" value="1"/>
</dbReference>
<dbReference type="SUPFAM" id="SSF101576">
    <property type="entry name" value="Supernatant protein factor (SPF), C-terminal domain"/>
    <property type="match status" value="1"/>
</dbReference>
<organism evidence="13 14">
    <name type="scientific">Pocillopora damicornis</name>
    <name type="common">Cauliflower coral</name>
    <name type="synonym">Millepora damicornis</name>
    <dbReference type="NCBI Taxonomy" id="46731"/>
    <lineage>
        <taxon>Eukaryota</taxon>
        <taxon>Metazoa</taxon>
        <taxon>Cnidaria</taxon>
        <taxon>Anthozoa</taxon>
        <taxon>Hexacorallia</taxon>
        <taxon>Scleractinia</taxon>
        <taxon>Astrocoeniina</taxon>
        <taxon>Pocilloporidae</taxon>
        <taxon>Pocillopora</taxon>
    </lineage>
</organism>
<keyword evidence="6 10" id="KW-0472">Membrane</keyword>
<feature type="non-terminal residue" evidence="13">
    <location>
        <position position="1"/>
    </location>
</feature>
<name>A0A3M6UCD6_POCDA</name>
<evidence type="ECO:0000256" key="7">
    <source>
        <dbReference type="ARBA" id="ARBA00037847"/>
    </source>
</evidence>
<keyword evidence="5 10" id="KW-1133">Transmembrane helix</keyword>
<comment type="caution">
    <text evidence="13">The sequence shown here is derived from an EMBL/GenBank/DDBJ whole genome shotgun (WGS) entry which is preliminary data.</text>
</comment>
<dbReference type="OrthoDB" id="5976732at2759"/>
<dbReference type="Pfam" id="PF01105">
    <property type="entry name" value="EMP24_GP25L"/>
    <property type="match status" value="1"/>
</dbReference>
<evidence type="ECO:0000256" key="8">
    <source>
        <dbReference type="RuleBase" id="RU003827"/>
    </source>
</evidence>
<evidence type="ECO:0000256" key="5">
    <source>
        <dbReference type="ARBA" id="ARBA00022989"/>
    </source>
</evidence>
<dbReference type="AlphaFoldDB" id="A0A3M6UCD6"/>
<sequence length="227" mass="25629">FFGMRRSITRILFGIFVQWLTLLPLSQAMLNGFTTIVEAGKVNCFYENMEVNKTLEMEYQVVEGGGEMDITFQVISPSGALVVDDQKKTDDLHTVQADEKGVYAFCFDNSFSTLAEKTVYADLGLESDDIDNWLSELEGDKSIEDQQLQVESLRTTLENIKMQLEKAQGYQTYLTKKNVKSHFLVTRSGSRVFWWSLVQSVALVGVAICQVLIVKNFFGTNSTGQRI</sequence>
<dbReference type="GO" id="GO:0012505">
    <property type="term" value="C:endomembrane system"/>
    <property type="evidence" value="ECO:0007669"/>
    <property type="project" value="UniProtKB-SubCell"/>
</dbReference>
<dbReference type="Proteomes" id="UP000275408">
    <property type="component" value="Unassembled WGS sequence"/>
</dbReference>
<dbReference type="GO" id="GO:0016020">
    <property type="term" value="C:membrane"/>
    <property type="evidence" value="ECO:0007669"/>
    <property type="project" value="UniProtKB-SubCell"/>
</dbReference>
<feature type="domain" description="GOLD" evidence="12">
    <location>
        <begin position="42"/>
        <end position="125"/>
    </location>
</feature>
<keyword evidence="4 11" id="KW-0732">Signal</keyword>
<comment type="subcellular location">
    <subcellularLocation>
        <location evidence="7">Endomembrane system</location>
        <topology evidence="7">Single-pass membrane protein</topology>
    </subcellularLocation>
    <subcellularLocation>
        <location evidence="1 8">Membrane</location>
        <topology evidence="1 8">Single-pass type I membrane protein</topology>
    </subcellularLocation>
</comment>
<accession>A0A3M6UCD6</accession>
<dbReference type="InterPro" id="IPR015720">
    <property type="entry name" value="Emp24-like"/>
</dbReference>
<evidence type="ECO:0000256" key="3">
    <source>
        <dbReference type="ARBA" id="ARBA00022692"/>
    </source>
</evidence>
<evidence type="ECO:0000256" key="4">
    <source>
        <dbReference type="ARBA" id="ARBA00022729"/>
    </source>
</evidence>
<keyword evidence="14" id="KW-1185">Reference proteome</keyword>
<evidence type="ECO:0000256" key="11">
    <source>
        <dbReference type="SAM" id="SignalP"/>
    </source>
</evidence>
<evidence type="ECO:0000256" key="10">
    <source>
        <dbReference type="SAM" id="Phobius"/>
    </source>
</evidence>
<evidence type="ECO:0000259" key="12">
    <source>
        <dbReference type="PROSITE" id="PS50866"/>
    </source>
</evidence>
<dbReference type="Gene3D" id="2.60.120.680">
    <property type="entry name" value="GOLD domain"/>
    <property type="match status" value="1"/>
</dbReference>
<keyword evidence="9" id="KW-0175">Coiled coil</keyword>
<protein>
    <recommendedName>
        <fullName evidence="12">GOLD domain-containing protein</fullName>
    </recommendedName>
</protein>
<dbReference type="InterPro" id="IPR009038">
    <property type="entry name" value="GOLD_dom"/>
</dbReference>
<comment type="similarity">
    <text evidence="2 8">Belongs to the EMP24/GP25L family.</text>
</comment>
<evidence type="ECO:0000313" key="14">
    <source>
        <dbReference type="Proteomes" id="UP000275408"/>
    </source>
</evidence>
<proteinExistence type="inferred from homology"/>
<feature type="chain" id="PRO_5018089904" description="GOLD domain-containing protein" evidence="11">
    <location>
        <begin position="29"/>
        <end position="227"/>
    </location>
</feature>
<evidence type="ECO:0000256" key="9">
    <source>
        <dbReference type="SAM" id="Coils"/>
    </source>
</evidence>
<dbReference type="InterPro" id="IPR036598">
    <property type="entry name" value="GOLD_dom_sf"/>
</dbReference>
<evidence type="ECO:0000256" key="2">
    <source>
        <dbReference type="ARBA" id="ARBA00007104"/>
    </source>
</evidence>
<feature type="coiled-coil region" evidence="9">
    <location>
        <begin position="143"/>
        <end position="170"/>
    </location>
</feature>
<dbReference type="STRING" id="46731.A0A3M6UCD6"/>
<dbReference type="EMBL" id="RCHS01001810">
    <property type="protein sequence ID" value="RMX51184.1"/>
    <property type="molecule type" value="Genomic_DNA"/>
</dbReference>
<feature type="transmembrane region" description="Helical" evidence="10">
    <location>
        <begin position="192"/>
        <end position="218"/>
    </location>
</feature>
<reference evidence="13 14" key="1">
    <citation type="journal article" date="2018" name="Sci. Rep.">
        <title>Comparative analysis of the Pocillopora damicornis genome highlights role of immune system in coral evolution.</title>
        <authorList>
            <person name="Cunning R."/>
            <person name="Bay R.A."/>
            <person name="Gillette P."/>
            <person name="Baker A.C."/>
            <person name="Traylor-Knowles N."/>
        </authorList>
    </citation>
    <scope>NUCLEOTIDE SEQUENCE [LARGE SCALE GENOMIC DNA]</scope>
    <source>
        <strain evidence="13">RSMAS</strain>
        <tissue evidence="13">Whole animal</tissue>
    </source>
</reference>
<dbReference type="PANTHER" id="PTHR22811">
    <property type="entry name" value="TRANSMEMBRANE EMP24 DOMAIN-CONTAINING PROTEIN"/>
    <property type="match status" value="1"/>
</dbReference>
<evidence type="ECO:0000313" key="13">
    <source>
        <dbReference type="EMBL" id="RMX51184.1"/>
    </source>
</evidence>
<evidence type="ECO:0000256" key="1">
    <source>
        <dbReference type="ARBA" id="ARBA00004479"/>
    </source>
</evidence>